<name>A0ACC0GW60_9ERIC</name>
<dbReference type="Proteomes" id="UP001060215">
    <property type="component" value="Chromosome 9"/>
</dbReference>
<sequence>MKIRTVATFTSSIKKKEYFSNPFGRLLNHFCRHVKSFRAIHFNEIQSDSTDRPEEELVTVEGGGSVPKEIGKLMLLRYLGLGNAKFTKLPPTIGNLKYLETLDLQTNSEISVPNVLWKMEGLIHLYLPFDYFIVMEGKLRVDGLRKLEILENLATDKVDAKGLTTLTNLRRLDVRIQENLEDLELVNNYLVSNHWLQYTTTLVVNCDFSSKEGLSLLIQLLGCNCLVELYINGIIGKLPEYDHHFCRSLTHLTLFGSQLKDDPMVTLEKVPNLKEPDKLSAHGSPQKLNKHSNGSTNASSVEHLLKESTAPVDVKKWHGDLEMFLQIERCIQQPVHQQLAYVLIELFRLSLHG</sequence>
<comment type="caution">
    <text evidence="1">The sequence shown here is derived from an EMBL/GenBank/DDBJ whole genome shotgun (WGS) entry which is preliminary data.</text>
</comment>
<keyword evidence="2" id="KW-1185">Reference proteome</keyword>
<evidence type="ECO:0000313" key="1">
    <source>
        <dbReference type="EMBL" id="KAI8004792.1"/>
    </source>
</evidence>
<gene>
    <name evidence="1" type="ORF">LOK49_LG08G02654</name>
</gene>
<reference evidence="1 2" key="1">
    <citation type="journal article" date="2022" name="Plant J.">
        <title>Chromosome-level genome of Camellia lanceoleosa provides a valuable resource for understanding genome evolution and self-incompatibility.</title>
        <authorList>
            <person name="Gong W."/>
            <person name="Xiao S."/>
            <person name="Wang L."/>
            <person name="Liao Z."/>
            <person name="Chang Y."/>
            <person name="Mo W."/>
            <person name="Hu G."/>
            <person name="Li W."/>
            <person name="Zhao G."/>
            <person name="Zhu H."/>
            <person name="Hu X."/>
            <person name="Ji K."/>
            <person name="Xiang X."/>
            <person name="Song Q."/>
            <person name="Yuan D."/>
            <person name="Jin S."/>
            <person name="Zhang L."/>
        </authorList>
    </citation>
    <scope>NUCLEOTIDE SEQUENCE [LARGE SCALE GENOMIC DNA]</scope>
    <source>
        <strain evidence="1">SQ_2022a</strain>
    </source>
</reference>
<dbReference type="EMBL" id="CM045766">
    <property type="protein sequence ID" value="KAI8004792.1"/>
    <property type="molecule type" value="Genomic_DNA"/>
</dbReference>
<evidence type="ECO:0000313" key="2">
    <source>
        <dbReference type="Proteomes" id="UP001060215"/>
    </source>
</evidence>
<protein>
    <submittedName>
        <fullName evidence="1">Disease resistance protein</fullName>
    </submittedName>
</protein>
<proteinExistence type="predicted"/>
<accession>A0ACC0GW60</accession>
<organism evidence="1 2">
    <name type="scientific">Camellia lanceoleosa</name>
    <dbReference type="NCBI Taxonomy" id="1840588"/>
    <lineage>
        <taxon>Eukaryota</taxon>
        <taxon>Viridiplantae</taxon>
        <taxon>Streptophyta</taxon>
        <taxon>Embryophyta</taxon>
        <taxon>Tracheophyta</taxon>
        <taxon>Spermatophyta</taxon>
        <taxon>Magnoliopsida</taxon>
        <taxon>eudicotyledons</taxon>
        <taxon>Gunneridae</taxon>
        <taxon>Pentapetalae</taxon>
        <taxon>asterids</taxon>
        <taxon>Ericales</taxon>
        <taxon>Theaceae</taxon>
        <taxon>Camellia</taxon>
    </lineage>
</organism>